<evidence type="ECO:0000313" key="10">
    <source>
        <dbReference type="EMBL" id="MFC4296088.1"/>
    </source>
</evidence>
<feature type="domain" description="PpiC" evidence="9">
    <location>
        <begin position="139"/>
        <end position="232"/>
    </location>
</feature>
<accession>A0ABV8RRR3</accession>
<comment type="caution">
    <text evidence="10">The sequence shown here is derived from an EMBL/GenBank/DDBJ whole genome shotgun (WGS) entry which is preliminary data.</text>
</comment>
<evidence type="ECO:0000256" key="2">
    <source>
        <dbReference type="ARBA" id="ARBA00007656"/>
    </source>
</evidence>
<evidence type="ECO:0000256" key="8">
    <source>
        <dbReference type="PROSITE-ProRule" id="PRU00278"/>
    </source>
</evidence>
<evidence type="ECO:0000256" key="6">
    <source>
        <dbReference type="ARBA" id="ARBA00030642"/>
    </source>
</evidence>
<evidence type="ECO:0000256" key="5">
    <source>
        <dbReference type="ARBA" id="ARBA00023110"/>
    </source>
</evidence>
<comment type="catalytic activity">
    <reaction evidence="1">
        <text>[protein]-peptidylproline (omega=180) = [protein]-peptidylproline (omega=0)</text>
        <dbReference type="Rhea" id="RHEA:16237"/>
        <dbReference type="Rhea" id="RHEA-COMP:10747"/>
        <dbReference type="Rhea" id="RHEA-COMP:10748"/>
        <dbReference type="ChEBI" id="CHEBI:83833"/>
        <dbReference type="ChEBI" id="CHEBI:83834"/>
        <dbReference type="EC" id="5.2.1.8"/>
    </reaction>
</comment>
<organism evidence="10 11">
    <name type="scientific">Novosphingobium tardum</name>
    <dbReference type="NCBI Taxonomy" id="1538021"/>
    <lineage>
        <taxon>Bacteria</taxon>
        <taxon>Pseudomonadati</taxon>
        <taxon>Pseudomonadota</taxon>
        <taxon>Alphaproteobacteria</taxon>
        <taxon>Sphingomonadales</taxon>
        <taxon>Sphingomonadaceae</taxon>
        <taxon>Novosphingobium</taxon>
    </lineage>
</organism>
<dbReference type="Proteomes" id="UP001595828">
    <property type="component" value="Unassembled WGS sequence"/>
</dbReference>
<dbReference type="GO" id="GO:0016853">
    <property type="term" value="F:isomerase activity"/>
    <property type="evidence" value="ECO:0007669"/>
    <property type="project" value="UniProtKB-KW"/>
</dbReference>
<dbReference type="PANTHER" id="PTHR47245:SF2">
    <property type="entry name" value="PEPTIDYL-PROLYL CIS-TRANS ISOMERASE HP_0175-RELATED"/>
    <property type="match status" value="1"/>
</dbReference>
<evidence type="ECO:0000256" key="4">
    <source>
        <dbReference type="ARBA" id="ARBA00018370"/>
    </source>
</evidence>
<dbReference type="Pfam" id="PF13145">
    <property type="entry name" value="Rotamase_2"/>
    <property type="match status" value="1"/>
</dbReference>
<gene>
    <name evidence="10" type="ORF">ACFO0A_13595</name>
</gene>
<dbReference type="SUPFAM" id="SSF54534">
    <property type="entry name" value="FKBP-like"/>
    <property type="match status" value="1"/>
</dbReference>
<evidence type="ECO:0000256" key="3">
    <source>
        <dbReference type="ARBA" id="ARBA00013194"/>
    </source>
</evidence>
<dbReference type="EMBL" id="JBHSDR010000006">
    <property type="protein sequence ID" value="MFC4296088.1"/>
    <property type="molecule type" value="Genomic_DNA"/>
</dbReference>
<reference evidence="11" key="1">
    <citation type="journal article" date="2019" name="Int. J. Syst. Evol. Microbiol.">
        <title>The Global Catalogue of Microorganisms (GCM) 10K type strain sequencing project: providing services to taxonomists for standard genome sequencing and annotation.</title>
        <authorList>
            <consortium name="The Broad Institute Genomics Platform"/>
            <consortium name="The Broad Institute Genome Sequencing Center for Infectious Disease"/>
            <person name="Wu L."/>
            <person name="Ma J."/>
        </authorList>
    </citation>
    <scope>NUCLEOTIDE SEQUENCE [LARGE SCALE GENOMIC DNA]</scope>
    <source>
        <strain evidence="11">CGMCC 1.12989</strain>
    </source>
</reference>
<evidence type="ECO:0000256" key="1">
    <source>
        <dbReference type="ARBA" id="ARBA00000971"/>
    </source>
</evidence>
<keyword evidence="11" id="KW-1185">Reference proteome</keyword>
<keyword evidence="8 10" id="KW-0413">Isomerase</keyword>
<evidence type="ECO:0000259" key="9">
    <source>
        <dbReference type="PROSITE" id="PS50198"/>
    </source>
</evidence>
<name>A0ABV8RRR3_9SPHN</name>
<dbReference type="PROSITE" id="PS50198">
    <property type="entry name" value="PPIC_PPIASE_2"/>
    <property type="match status" value="1"/>
</dbReference>
<dbReference type="InterPro" id="IPR050245">
    <property type="entry name" value="PrsA_foldase"/>
</dbReference>
<sequence>MDWRRQARATLREPLAHFLIGGAALFAFVAARGEPVDPASRVITIDAGQVTALAENWIQTWQRPPSPAEMDGIIRDYVKEEIYNREARRMGLDEDDAVVRRRLRAKMESLADDAVDNAIPENATLEAWYAAHRARYAADARLSFDQVFVRSDGDDGGRSRAAQVLDRLRKGADWHALGDPAALPPAEDGADRNAIAEQFGAGFAAALADAPQGRWIGPIESGFGLHLVRLRASSTTGAPRLAEVRQDVENDWRAATRKAREDAAYGALLSGYTIRIARP</sequence>
<dbReference type="InterPro" id="IPR000297">
    <property type="entry name" value="PPIase_PpiC"/>
</dbReference>
<dbReference type="EC" id="5.2.1.8" evidence="3"/>
<proteinExistence type="inferred from homology"/>
<evidence type="ECO:0000256" key="7">
    <source>
        <dbReference type="ARBA" id="ARBA00031484"/>
    </source>
</evidence>
<dbReference type="Gene3D" id="3.10.50.40">
    <property type="match status" value="1"/>
</dbReference>
<dbReference type="PANTHER" id="PTHR47245">
    <property type="entry name" value="PEPTIDYLPROLYL ISOMERASE"/>
    <property type="match status" value="1"/>
</dbReference>
<dbReference type="InterPro" id="IPR046357">
    <property type="entry name" value="PPIase_dom_sf"/>
</dbReference>
<dbReference type="RefSeq" id="WP_379539538.1">
    <property type="nucleotide sequence ID" value="NZ_JBHSDR010000006.1"/>
</dbReference>
<keyword evidence="5 8" id="KW-0697">Rotamase</keyword>
<protein>
    <recommendedName>
        <fullName evidence="4">Parvulin-like PPIase</fullName>
        <ecNumber evidence="3">5.2.1.8</ecNumber>
    </recommendedName>
    <alternativeName>
        <fullName evidence="6">Peptidyl-prolyl cis-trans isomerase plp</fullName>
    </alternativeName>
    <alternativeName>
        <fullName evidence="7">Rotamase plp</fullName>
    </alternativeName>
</protein>
<comment type="similarity">
    <text evidence="2">Belongs to the PpiC/parvulin rotamase family.</text>
</comment>
<evidence type="ECO:0000313" key="11">
    <source>
        <dbReference type="Proteomes" id="UP001595828"/>
    </source>
</evidence>